<evidence type="ECO:0008006" key="3">
    <source>
        <dbReference type="Google" id="ProtNLM"/>
    </source>
</evidence>
<dbReference type="InterPro" id="IPR010260">
    <property type="entry name" value="AlpA"/>
</dbReference>
<evidence type="ECO:0000313" key="1">
    <source>
        <dbReference type="EMBL" id="AVY95263.1"/>
    </source>
</evidence>
<accession>A0A2S0PD63</accession>
<dbReference type="EMBL" id="CP028519">
    <property type="protein sequence ID" value="AVY95263.1"/>
    <property type="molecule type" value="Genomic_DNA"/>
</dbReference>
<keyword evidence="2" id="KW-1185">Reference proteome</keyword>
<dbReference type="InterPro" id="IPR009061">
    <property type="entry name" value="DNA-bd_dom_put_sf"/>
</dbReference>
<dbReference type="KEGG" id="maer:DAI18_15370"/>
<dbReference type="SUPFAM" id="SSF46955">
    <property type="entry name" value="Putative DNA-binding domain"/>
    <property type="match status" value="1"/>
</dbReference>
<sequence length="76" mass="8689">MRLISMKEVTKKVGLSNVTIYKRMKEGAFPLPRRDRRRVAWVESEVDQWIASIPVATYPNKGQKNLDGTSDGMPHC</sequence>
<name>A0A2S0PD63_9NEIS</name>
<gene>
    <name evidence="1" type="ORF">DAI18_15370</name>
</gene>
<reference evidence="1 2" key="1">
    <citation type="submission" date="2018-04" db="EMBL/GenBank/DDBJ databases">
        <title>Denitrifier Microvirgula.</title>
        <authorList>
            <person name="Anderson E."/>
            <person name="Jang J."/>
            <person name="Ishii S."/>
        </authorList>
    </citation>
    <scope>NUCLEOTIDE SEQUENCE [LARGE SCALE GENOMIC DNA]</scope>
    <source>
        <strain evidence="1 2">BE2.4</strain>
    </source>
</reference>
<protein>
    <recommendedName>
        <fullName evidence="3">AlpA family phage regulatory protein</fullName>
    </recommendedName>
</protein>
<evidence type="ECO:0000313" key="2">
    <source>
        <dbReference type="Proteomes" id="UP000244173"/>
    </source>
</evidence>
<dbReference type="AlphaFoldDB" id="A0A2S0PD63"/>
<organism evidence="1 2">
    <name type="scientific">Microvirgula aerodenitrificans</name>
    <dbReference type="NCBI Taxonomy" id="57480"/>
    <lineage>
        <taxon>Bacteria</taxon>
        <taxon>Pseudomonadati</taxon>
        <taxon>Pseudomonadota</taxon>
        <taxon>Betaproteobacteria</taxon>
        <taxon>Neisseriales</taxon>
        <taxon>Aquaspirillaceae</taxon>
        <taxon>Microvirgula</taxon>
    </lineage>
</organism>
<dbReference type="RefSeq" id="WP_107889852.1">
    <property type="nucleotide sequence ID" value="NZ_CP028519.1"/>
</dbReference>
<dbReference type="Pfam" id="PF05930">
    <property type="entry name" value="Phage_AlpA"/>
    <property type="match status" value="1"/>
</dbReference>
<dbReference type="OrthoDB" id="5398721at2"/>
<proteinExistence type="predicted"/>
<dbReference type="Proteomes" id="UP000244173">
    <property type="component" value="Chromosome"/>
</dbReference>
<dbReference type="Gene3D" id="1.10.238.160">
    <property type="match status" value="1"/>
</dbReference>